<evidence type="ECO:0000256" key="3">
    <source>
        <dbReference type="ARBA" id="ARBA00022723"/>
    </source>
</evidence>
<dbReference type="NCBIfam" id="TIGR01251">
    <property type="entry name" value="ribP_PPkin"/>
    <property type="match status" value="1"/>
</dbReference>
<dbReference type="InterPro" id="IPR029099">
    <property type="entry name" value="Pribosyltran_N"/>
</dbReference>
<evidence type="ECO:0000256" key="10">
    <source>
        <dbReference type="ARBA" id="ARBA00054914"/>
    </source>
</evidence>
<name>A0A1I3D4A5_9LACT</name>
<comment type="cofactor">
    <cofactor evidence="12">
        <name>Mg(2+)</name>
        <dbReference type="ChEBI" id="CHEBI:18420"/>
    </cofactor>
    <text evidence="12">Binds 2 Mg(2+) ions per subunit.</text>
</comment>
<gene>
    <name evidence="12" type="primary">prs</name>
    <name evidence="14" type="ORF">SAMN04489868_12819</name>
</gene>
<dbReference type="EMBL" id="FOQE01000028">
    <property type="protein sequence ID" value="SFH81545.1"/>
    <property type="molecule type" value="Genomic_DNA"/>
</dbReference>
<dbReference type="SMART" id="SM01400">
    <property type="entry name" value="Pribosyltran_N"/>
    <property type="match status" value="1"/>
</dbReference>
<evidence type="ECO:0000313" key="14">
    <source>
        <dbReference type="EMBL" id="SFH81545.1"/>
    </source>
</evidence>
<evidence type="ECO:0000256" key="5">
    <source>
        <dbReference type="ARBA" id="ARBA00022741"/>
    </source>
</evidence>
<dbReference type="UniPathway" id="UPA00087">
    <property type="reaction ID" value="UER00172"/>
</dbReference>
<keyword evidence="12" id="KW-0963">Cytoplasm</keyword>
<dbReference type="InterPro" id="IPR000836">
    <property type="entry name" value="PRTase_dom"/>
</dbReference>
<dbReference type="PANTHER" id="PTHR10210">
    <property type="entry name" value="RIBOSE-PHOSPHATE DIPHOSPHOKINASE FAMILY MEMBER"/>
    <property type="match status" value="1"/>
</dbReference>
<feature type="domain" description="Ribose-phosphate pyrophosphokinase N-terminal" evidence="13">
    <location>
        <begin position="10"/>
        <end position="126"/>
    </location>
</feature>
<evidence type="ECO:0000256" key="9">
    <source>
        <dbReference type="ARBA" id="ARBA00049535"/>
    </source>
</evidence>
<keyword evidence="8 12" id="KW-0460">Magnesium</keyword>
<keyword evidence="7 12" id="KW-0067">ATP-binding</keyword>
<comment type="catalytic activity">
    <reaction evidence="9 12">
        <text>D-ribose 5-phosphate + ATP = 5-phospho-alpha-D-ribose 1-diphosphate + AMP + H(+)</text>
        <dbReference type="Rhea" id="RHEA:15609"/>
        <dbReference type="ChEBI" id="CHEBI:15378"/>
        <dbReference type="ChEBI" id="CHEBI:30616"/>
        <dbReference type="ChEBI" id="CHEBI:58017"/>
        <dbReference type="ChEBI" id="CHEBI:78346"/>
        <dbReference type="ChEBI" id="CHEBI:456215"/>
        <dbReference type="EC" id="2.7.6.1"/>
    </reaction>
</comment>
<keyword evidence="2 12" id="KW-0808">Transferase</keyword>
<protein>
    <recommendedName>
        <fullName evidence="12">Ribose-phosphate pyrophosphokinase</fullName>
        <shortName evidence="12">RPPK</shortName>
        <ecNumber evidence="12">2.7.6.1</ecNumber>
    </recommendedName>
    <alternativeName>
        <fullName evidence="12">5-phospho-D-ribosyl alpha-1-diphosphate synthase</fullName>
    </alternativeName>
    <alternativeName>
        <fullName evidence="12">Phosphoribosyl diphosphate synthase</fullName>
    </alternativeName>
    <alternativeName>
        <fullName evidence="12">Phosphoribosyl pyrophosphate synthase</fullName>
        <shortName evidence="12">P-Rib-PP synthase</shortName>
        <shortName evidence="12">PRPP synthase</shortName>
        <shortName evidence="12">PRPPase</shortName>
    </alternativeName>
</protein>
<evidence type="ECO:0000256" key="1">
    <source>
        <dbReference type="ARBA" id="ARBA00004996"/>
    </source>
</evidence>
<dbReference type="Pfam" id="PF14572">
    <property type="entry name" value="Pribosyl_synth"/>
    <property type="match status" value="1"/>
</dbReference>
<dbReference type="InterPro" id="IPR037515">
    <property type="entry name" value="Rib-P_diPkinase_bac"/>
</dbReference>
<keyword evidence="3 12" id="KW-0479">Metal-binding</keyword>
<feature type="binding site" evidence="12">
    <location>
        <position position="202"/>
    </location>
    <ligand>
        <name>D-ribose 5-phosphate</name>
        <dbReference type="ChEBI" id="CHEBI:78346"/>
    </ligand>
</feature>
<keyword evidence="15" id="KW-1185">Reference proteome</keyword>
<dbReference type="InterPro" id="IPR029057">
    <property type="entry name" value="PRTase-like"/>
</dbReference>
<dbReference type="CDD" id="cd06223">
    <property type="entry name" value="PRTases_typeI"/>
    <property type="match status" value="1"/>
</dbReference>
<dbReference type="GO" id="GO:0016301">
    <property type="term" value="F:kinase activity"/>
    <property type="evidence" value="ECO:0007669"/>
    <property type="project" value="UniProtKB-KW"/>
</dbReference>
<dbReference type="RefSeq" id="WP_092093038.1">
    <property type="nucleotide sequence ID" value="NZ_FOQE01000028.1"/>
</dbReference>
<accession>A0A1I3D4A5</accession>
<dbReference type="SUPFAM" id="SSF53271">
    <property type="entry name" value="PRTase-like"/>
    <property type="match status" value="1"/>
</dbReference>
<evidence type="ECO:0000256" key="12">
    <source>
        <dbReference type="HAMAP-Rule" id="MF_00583"/>
    </source>
</evidence>
<evidence type="ECO:0000256" key="8">
    <source>
        <dbReference type="ARBA" id="ARBA00022842"/>
    </source>
</evidence>
<dbReference type="PANTHER" id="PTHR10210:SF41">
    <property type="entry name" value="RIBOSE-PHOSPHATE PYROPHOSPHOKINASE 1, CHLOROPLASTIC"/>
    <property type="match status" value="1"/>
</dbReference>
<dbReference type="GO" id="GO:0005524">
    <property type="term" value="F:ATP binding"/>
    <property type="evidence" value="ECO:0007669"/>
    <property type="project" value="UniProtKB-KW"/>
</dbReference>
<dbReference type="Proteomes" id="UP000198668">
    <property type="component" value="Unassembled WGS sequence"/>
</dbReference>
<comment type="similarity">
    <text evidence="11 12">Belongs to the ribose-phosphate pyrophosphokinase family. Class I subfamily.</text>
</comment>
<comment type="function">
    <text evidence="10 12">Involved in the biosynthesis of the central metabolite phospho-alpha-D-ribosyl-1-pyrophosphate (PRPP) via the transfer of pyrophosphoryl group from ATP to 1-hydroxyl of ribose-5-phosphate (Rib-5-P).</text>
</comment>
<feature type="binding site" evidence="12">
    <location>
        <begin position="230"/>
        <end position="234"/>
    </location>
    <ligand>
        <name>D-ribose 5-phosphate</name>
        <dbReference type="ChEBI" id="CHEBI:78346"/>
    </ligand>
</feature>
<dbReference type="InterPro" id="IPR005946">
    <property type="entry name" value="Rib-P_diPkinase"/>
</dbReference>
<feature type="active site" evidence="12">
    <location>
        <position position="200"/>
    </location>
</feature>
<evidence type="ECO:0000256" key="4">
    <source>
        <dbReference type="ARBA" id="ARBA00022727"/>
    </source>
</evidence>
<evidence type="ECO:0000256" key="6">
    <source>
        <dbReference type="ARBA" id="ARBA00022777"/>
    </source>
</evidence>
<evidence type="ECO:0000313" key="15">
    <source>
        <dbReference type="Proteomes" id="UP000198668"/>
    </source>
</evidence>
<keyword evidence="4 12" id="KW-0545">Nucleotide biosynthesis</keyword>
<dbReference type="HAMAP" id="MF_00583_B">
    <property type="entry name" value="RibP_PPkinase_B"/>
    <property type="match status" value="1"/>
</dbReference>
<dbReference type="InterPro" id="IPR000842">
    <property type="entry name" value="PRib_PP_synth_CS"/>
</dbReference>
<feature type="binding site" evidence="12">
    <location>
        <position position="226"/>
    </location>
    <ligand>
        <name>D-ribose 5-phosphate</name>
        <dbReference type="ChEBI" id="CHEBI:78346"/>
    </ligand>
</feature>
<feature type="binding site" evidence="12">
    <location>
        <position position="136"/>
    </location>
    <ligand>
        <name>Mg(2+)</name>
        <dbReference type="ChEBI" id="CHEBI:18420"/>
    </ligand>
</feature>
<dbReference type="GO" id="GO:0009156">
    <property type="term" value="P:ribonucleoside monophosphate biosynthetic process"/>
    <property type="evidence" value="ECO:0007669"/>
    <property type="project" value="InterPro"/>
</dbReference>
<feature type="binding site" evidence="12">
    <location>
        <begin position="102"/>
        <end position="103"/>
    </location>
    <ligand>
        <name>ATP</name>
        <dbReference type="ChEBI" id="CHEBI:30616"/>
    </ligand>
</feature>
<keyword evidence="5 12" id="KW-0547">Nucleotide-binding</keyword>
<dbReference type="OrthoDB" id="9777067at2"/>
<evidence type="ECO:0000256" key="11">
    <source>
        <dbReference type="ARBA" id="ARBA00061444"/>
    </source>
</evidence>
<dbReference type="GO" id="GO:0006015">
    <property type="term" value="P:5-phosphoribose 1-diphosphate biosynthetic process"/>
    <property type="evidence" value="ECO:0007669"/>
    <property type="project" value="UniProtKB-UniRule"/>
</dbReference>
<dbReference type="Pfam" id="PF13793">
    <property type="entry name" value="Pribosyltran_N"/>
    <property type="match status" value="1"/>
</dbReference>
<reference evidence="14 15" key="1">
    <citation type="submission" date="2016-10" db="EMBL/GenBank/DDBJ databases">
        <authorList>
            <person name="de Groot N.N."/>
        </authorList>
    </citation>
    <scope>NUCLEOTIDE SEQUENCE [LARGE SCALE GENOMIC DNA]</scope>
    <source>
        <strain evidence="14 15">DSM 27630</strain>
    </source>
</reference>
<dbReference type="GO" id="GO:0004749">
    <property type="term" value="F:ribose phosphate diphosphokinase activity"/>
    <property type="evidence" value="ECO:0007669"/>
    <property type="project" value="UniProtKB-UniRule"/>
</dbReference>
<dbReference type="Gene3D" id="3.40.50.2020">
    <property type="match status" value="2"/>
</dbReference>
<keyword evidence="6 12" id="KW-0418">Kinase</keyword>
<dbReference type="PROSITE" id="PS00114">
    <property type="entry name" value="PRPP_SYNTHASE"/>
    <property type="match status" value="1"/>
</dbReference>
<evidence type="ECO:0000259" key="13">
    <source>
        <dbReference type="Pfam" id="PF13793"/>
    </source>
</evidence>
<evidence type="ECO:0000256" key="7">
    <source>
        <dbReference type="ARBA" id="ARBA00022840"/>
    </source>
</evidence>
<dbReference type="GO" id="GO:0005737">
    <property type="term" value="C:cytoplasm"/>
    <property type="evidence" value="ECO:0007669"/>
    <property type="project" value="UniProtKB-SubCell"/>
</dbReference>
<comment type="subunit">
    <text evidence="12">Homohexamer.</text>
</comment>
<comment type="subcellular location">
    <subcellularLocation>
        <location evidence="12">Cytoplasm</location>
    </subcellularLocation>
</comment>
<dbReference type="NCBIfam" id="NF002320">
    <property type="entry name" value="PRK01259.1"/>
    <property type="match status" value="1"/>
</dbReference>
<dbReference type="FunFam" id="3.40.50.2020:FF:000001">
    <property type="entry name" value="Ribose-phosphate pyrophosphokinase"/>
    <property type="match status" value="1"/>
</dbReference>
<dbReference type="GO" id="GO:0000287">
    <property type="term" value="F:magnesium ion binding"/>
    <property type="evidence" value="ECO:0007669"/>
    <property type="project" value="UniProtKB-UniRule"/>
</dbReference>
<feature type="binding site" evidence="12">
    <location>
        <begin position="43"/>
        <end position="45"/>
    </location>
    <ligand>
        <name>ATP</name>
        <dbReference type="ChEBI" id="CHEBI:30616"/>
    </ligand>
</feature>
<dbReference type="AlphaFoldDB" id="A0A1I3D4A5"/>
<dbReference type="GO" id="GO:0006164">
    <property type="term" value="P:purine nucleotide biosynthetic process"/>
    <property type="evidence" value="ECO:0007669"/>
    <property type="project" value="TreeGrafter"/>
</dbReference>
<organism evidence="14 15">
    <name type="scientific">Pisciglobus halotolerans</name>
    <dbReference type="NCBI Taxonomy" id="745365"/>
    <lineage>
        <taxon>Bacteria</taxon>
        <taxon>Bacillati</taxon>
        <taxon>Bacillota</taxon>
        <taxon>Bacilli</taxon>
        <taxon>Lactobacillales</taxon>
        <taxon>Carnobacteriaceae</taxon>
    </lineage>
</organism>
<dbReference type="NCBIfam" id="NF002618">
    <property type="entry name" value="PRK02269.1"/>
    <property type="match status" value="1"/>
</dbReference>
<proteinExistence type="inferred from homology"/>
<dbReference type="GO" id="GO:0002189">
    <property type="term" value="C:ribose phosphate diphosphokinase complex"/>
    <property type="evidence" value="ECO:0007669"/>
    <property type="project" value="TreeGrafter"/>
</dbReference>
<evidence type="ECO:0000256" key="2">
    <source>
        <dbReference type="ARBA" id="ARBA00022679"/>
    </source>
</evidence>
<dbReference type="EC" id="2.7.6.1" evidence="12"/>
<comment type="pathway">
    <text evidence="1 12">Metabolic intermediate biosynthesis; 5-phospho-alpha-D-ribose 1-diphosphate biosynthesis; 5-phospho-alpha-D-ribose 1-diphosphate from D-ribose 5-phosphate (route I): step 1/1.</text>
</comment>
<feature type="binding site" evidence="12">
    <location>
        <position position="177"/>
    </location>
    <ligand>
        <name>Mg(2+)</name>
        <dbReference type="ChEBI" id="CHEBI:18420"/>
    </ligand>
</feature>
<sequence>MSEHYSDPKLKIFSLNSNRPLAEKIASVVGLTLGKISVNQFSDGEIRINIEESIRGDHVYIIQSTSAPVNDNLMELLIMIDALKRASAKTVNVVMPYYGYARQDRKARSREPITAKLVANMITAAGANRILTLDLHASQIQGFFDMPVDHLLGASLLANYFSDNHIADENTVVVSPDHGGVTRARKLAEFLKAPIAIIDKRRPRANVAEVMNIIGNVKGQKCILIDDMIDTAGTITLAANALSEAGATEVYACCTHPVLSGPAIERIENSALKKVVVTDSINLPESKLSNKIEQVSVAELMGDAIKRIHENKSVSPLFEQKFSSHNTD</sequence>